<proteinExistence type="predicted"/>
<evidence type="ECO:0000259" key="8">
    <source>
        <dbReference type="Pfam" id="PF17791"/>
    </source>
</evidence>
<dbReference type="Pfam" id="PF17791">
    <property type="entry name" value="MG3"/>
    <property type="match status" value="1"/>
</dbReference>
<gene>
    <name evidence="9" type="ORF">TTRE_0000207601</name>
</gene>
<dbReference type="PANTHER" id="PTHR11412">
    <property type="entry name" value="MACROGLOBULIN / COMPLEMENT"/>
    <property type="match status" value="1"/>
</dbReference>
<evidence type="ECO:0000256" key="1">
    <source>
        <dbReference type="ARBA" id="ARBA00022729"/>
    </source>
</evidence>
<dbReference type="OrthoDB" id="9998011at2759"/>
<dbReference type="Gene3D" id="2.60.40.1930">
    <property type="match status" value="1"/>
</dbReference>
<protein>
    <recommendedName>
        <fullName evidence="6">TEP1-F</fullName>
    </recommendedName>
</protein>
<reference evidence="9" key="2">
    <citation type="submission" date="2014-03" db="EMBL/GenBank/DDBJ databases">
        <title>The whipworm genome and dual-species transcriptomics of an intimate host-pathogen interaction.</title>
        <authorList>
            <person name="Foth B.J."/>
            <person name="Tsai I.J."/>
            <person name="Reid A.J."/>
            <person name="Bancroft A.J."/>
            <person name="Nichol S."/>
            <person name="Tracey A."/>
            <person name="Holroyd N."/>
            <person name="Cotton J.A."/>
            <person name="Stanley E.J."/>
            <person name="Zarowiecki M."/>
            <person name="Liu J.Z."/>
            <person name="Huckvale T."/>
            <person name="Cooper P.J."/>
            <person name="Grencis R.K."/>
            <person name="Berriman M."/>
        </authorList>
    </citation>
    <scope>NUCLEOTIDE SEQUENCE [LARGE SCALE GENOMIC DNA]</scope>
</reference>
<dbReference type="GO" id="GO:0004866">
    <property type="term" value="F:endopeptidase inhibitor activity"/>
    <property type="evidence" value="ECO:0007669"/>
    <property type="project" value="InterPro"/>
</dbReference>
<dbReference type="InterPro" id="IPR002890">
    <property type="entry name" value="MG2"/>
</dbReference>
<name>A0A077Z1M0_TRITR</name>
<dbReference type="PANTHER" id="PTHR11412:SF136">
    <property type="entry name" value="CD109 ANTIGEN"/>
    <property type="match status" value="1"/>
</dbReference>
<sequence>MIDSFASKISQLNFLLAYKLRTTLRVEGGAIIHLIEATKLLSYLRLMLGASVRGVASGGGLLAIYPNRYDCPCQFSVLDGRVISNRASHRETWLLLVFANQSPSVLSVNRTTERALEYNVANMDRHFLAQLSRVLLLLLIGNVQASLAAESNYTGSYVIVAPRLIRPNLPYVVVVNFLESREPVVVRARVMDAQNRSVAQSWGHDIRAGKLSEIWIDKIPPNLTPEMQYKLFVQGETVSGRVLFQQSANLEFVHKSHSIFIQTDRGIYKPGSDVHIRVIVVTPDLKPYSGLANVTISDPSGNVIKQHKNMPIESGICGKGDSLKLTLTTEPPLGNWKIAVSVDEEEAFEEFGVDKYVLPTFEVEVKPPSFATVNGDITVFVTAKFQY</sequence>
<dbReference type="FunFam" id="2.60.40.1930:FF:000001">
    <property type="entry name" value="CD109 isoform 3"/>
    <property type="match status" value="1"/>
</dbReference>
<dbReference type="InterPro" id="IPR041555">
    <property type="entry name" value="MG3"/>
</dbReference>
<comment type="function">
    <text evidence="4">Binds covalently through a thioester bond to the pathogen surface resulting in pathogen clearance.</text>
</comment>
<dbReference type="AlphaFoldDB" id="A0A077Z1M0"/>
<dbReference type="Pfam" id="PF01835">
    <property type="entry name" value="MG2"/>
    <property type="match status" value="1"/>
</dbReference>
<dbReference type="InterPro" id="IPR050473">
    <property type="entry name" value="A2M/Complement_sys"/>
</dbReference>
<evidence type="ECO:0000256" key="2">
    <source>
        <dbReference type="ARBA" id="ARBA00022966"/>
    </source>
</evidence>
<keyword evidence="3" id="KW-0325">Glycoprotein</keyword>
<evidence type="ECO:0000256" key="4">
    <source>
        <dbReference type="ARBA" id="ARBA00057615"/>
    </source>
</evidence>
<keyword evidence="1" id="KW-0732">Signal</keyword>
<organism evidence="9 10">
    <name type="scientific">Trichuris trichiura</name>
    <name type="common">Whipworm</name>
    <name type="synonym">Trichocephalus trichiurus</name>
    <dbReference type="NCBI Taxonomy" id="36087"/>
    <lineage>
        <taxon>Eukaryota</taxon>
        <taxon>Metazoa</taxon>
        <taxon>Ecdysozoa</taxon>
        <taxon>Nematoda</taxon>
        <taxon>Enoplea</taxon>
        <taxon>Dorylaimia</taxon>
        <taxon>Trichinellida</taxon>
        <taxon>Trichuridae</taxon>
        <taxon>Trichuris</taxon>
    </lineage>
</organism>
<evidence type="ECO:0000259" key="7">
    <source>
        <dbReference type="Pfam" id="PF01835"/>
    </source>
</evidence>
<keyword evidence="2" id="KW-0882">Thioester bond</keyword>
<dbReference type="EMBL" id="HG805868">
    <property type="protein sequence ID" value="CDW53809.1"/>
    <property type="molecule type" value="Genomic_DNA"/>
</dbReference>
<reference evidence="9" key="1">
    <citation type="submission" date="2014-01" db="EMBL/GenBank/DDBJ databases">
        <authorList>
            <person name="Aslett M."/>
        </authorList>
    </citation>
    <scope>NUCLEOTIDE SEQUENCE</scope>
</reference>
<dbReference type="Proteomes" id="UP000030665">
    <property type="component" value="Unassembled WGS sequence"/>
</dbReference>
<feature type="domain" description="Macroglobulin" evidence="8">
    <location>
        <begin position="355"/>
        <end position="387"/>
    </location>
</feature>
<feature type="domain" description="Macroglobulin" evidence="7">
    <location>
        <begin position="259"/>
        <end position="345"/>
    </location>
</feature>
<keyword evidence="10" id="KW-1185">Reference proteome</keyword>
<dbReference type="STRING" id="36087.A0A077Z1M0"/>
<evidence type="ECO:0000256" key="5">
    <source>
        <dbReference type="ARBA" id="ARBA00063781"/>
    </source>
</evidence>
<evidence type="ECO:0000313" key="10">
    <source>
        <dbReference type="Proteomes" id="UP000030665"/>
    </source>
</evidence>
<dbReference type="Gene3D" id="2.60.40.2950">
    <property type="match status" value="1"/>
</dbReference>
<evidence type="ECO:0000256" key="3">
    <source>
        <dbReference type="ARBA" id="ARBA00023180"/>
    </source>
</evidence>
<accession>A0A077Z1M0</accession>
<comment type="subunit">
    <text evidence="5">Heterodimer of a TEP1-N chain and an TEP1-C chain non-covalently linked. Forms a complex composed of TEP1-N and TEP1-C heterodimer, LRIM1 and APL1C; the interaction stabilizes TEP1-N and TEP1-C heterodimer, prevents its binding to tissues while circulating in the hemolymph and protects the thioester bond from hydrolysis. Mature TEP1 and to a lesser extent full-length TEP1 interact with SPCLIP1; the interaction is induced by microbial infection.</text>
</comment>
<evidence type="ECO:0000313" key="9">
    <source>
        <dbReference type="EMBL" id="CDW53809.1"/>
    </source>
</evidence>
<evidence type="ECO:0000256" key="6">
    <source>
        <dbReference type="ARBA" id="ARBA00078071"/>
    </source>
</evidence>